<keyword evidence="2" id="KW-1185">Reference proteome</keyword>
<organism evidence="1 2">
    <name type="scientific">Algoriphagus yeomjeoni</name>
    <dbReference type="NCBI Taxonomy" id="291403"/>
    <lineage>
        <taxon>Bacteria</taxon>
        <taxon>Pseudomonadati</taxon>
        <taxon>Bacteroidota</taxon>
        <taxon>Cytophagia</taxon>
        <taxon>Cytophagales</taxon>
        <taxon>Cyclobacteriaceae</taxon>
        <taxon>Algoriphagus</taxon>
    </lineage>
</organism>
<dbReference type="AlphaFoldDB" id="A0A327NWE1"/>
<name>A0A327NWE1_9BACT</name>
<gene>
    <name evidence="1" type="ORF">LV83_04021</name>
</gene>
<reference evidence="1 2" key="1">
    <citation type="submission" date="2018-06" db="EMBL/GenBank/DDBJ databases">
        <title>Genomic Encyclopedia of Archaeal and Bacterial Type Strains, Phase II (KMG-II): from individual species to whole genera.</title>
        <authorList>
            <person name="Goeker M."/>
        </authorList>
    </citation>
    <scope>NUCLEOTIDE SEQUENCE [LARGE SCALE GENOMIC DNA]</scope>
    <source>
        <strain evidence="1 2">DSM 23446</strain>
    </source>
</reference>
<accession>A0A327NWE1</accession>
<comment type="caution">
    <text evidence="1">The sequence shown here is derived from an EMBL/GenBank/DDBJ whole genome shotgun (WGS) entry which is preliminary data.</text>
</comment>
<sequence length="66" mass="7584">MKFFFKITCVLWGITFNNYLDADQQAISSFSHFRQVAPKITQTCDVSEQSLGYTVTYLLSSTNETF</sequence>
<dbReference type="RefSeq" id="WP_111613326.1">
    <property type="nucleotide sequence ID" value="NZ_QLLK01000017.1"/>
</dbReference>
<evidence type="ECO:0000313" key="2">
    <source>
        <dbReference type="Proteomes" id="UP000249610"/>
    </source>
</evidence>
<dbReference type="EMBL" id="QLLK01000017">
    <property type="protein sequence ID" value="RAI84398.1"/>
    <property type="molecule type" value="Genomic_DNA"/>
</dbReference>
<protein>
    <submittedName>
        <fullName evidence="1">Uncharacterized protein</fullName>
    </submittedName>
</protein>
<proteinExistence type="predicted"/>
<evidence type="ECO:0000313" key="1">
    <source>
        <dbReference type="EMBL" id="RAI84398.1"/>
    </source>
</evidence>
<dbReference type="Proteomes" id="UP000249610">
    <property type="component" value="Unassembled WGS sequence"/>
</dbReference>